<evidence type="ECO:0000313" key="3">
    <source>
        <dbReference type="EMBL" id="AIE92414.1"/>
    </source>
</evidence>
<protein>
    <recommendedName>
        <fullName evidence="2">DUF11 domain-containing protein</fullName>
    </recommendedName>
</protein>
<sequence length="950" mass="103820">MSDTPPPPPPGMPPLPPPPPPPGFDANDEEDEFSEMIEQEAAEEEVEVNEESPFATPPPIPPGFDIPPPAPPGLDLPPSAPPMELDAPPLPPGMEGIAPPPPPGFETAAEEISEAAADDEDWLAEEYDIESFDDSLAALDGLLEEDNNEEQAEIGDLNATLDTALASESSAAVDSPQVDDPFGAPPPADPFASAFEEAIEEASPPKEPAPALSSNLRPAAEVDAIPGDKLHVTLREKEESVLNPDGTVRQQSIDGELILRNSSRKDRAWDIEVLLQNTGATDIGGGAITVRELDATQTTNLPYTASGPRMMILREHIDTEPERPQEASLSMVYSEHSQEIIVRLSVENIAPVALMDVVVRRALPENFELSEGPEYDIKDSELIWRIGRLSVGESATLEIAPRVTTRTIQRFATGTVSGAYSCEATVSRAQFDAVSSRARQFGYVSPKEDDRPDVFHCKLVVENRSSFVVSLSGATVWLAGRSDPFLEMEDIREDIPPEGLWDSLEKRIEAIDKPNFTHEINYSILPRANVESTGVLELKERSIKVLDAEVNKQYSISRIRSYVPSDLECITVVENTGSAPINVMRLLDDIPGIFNIPSSDQVRIEIEGTDLNQDQYRIEVVDGTQLEEQLISPDSQGHALRITVGTSAPLGLQPGKSLTISYPLHAEDPSPQNDKLAAPIRADFSMERFGPVATRFCNRVPMIRVVHRRRRFSTGKEVFPAAGSGRYEILLMFQNDSDSALEDLSLHDVVPGTFNIEKSTVRSNQSGERVIDFSKESAREGTHVSWPIGRIEKNERIEVVFEIQGDSESEYKVADAQDYHGATFGDEVDEEPNLPDWVDEATRSMPEPPVHEPEPEAEEVEEAIDEVAEEPVAAEAESADDESVDFSKPQVQSIESERDEVEQEVTEDSEEADEGQSDTPAIPTPDVCPVCGTEAAVGSSSCETCSFQFS</sequence>
<accession>A0A075FM07</accession>
<feature type="region of interest" description="Disordered" evidence="1">
    <location>
        <begin position="1"/>
        <end position="107"/>
    </location>
</feature>
<dbReference type="GO" id="GO:0005737">
    <property type="term" value="C:cytoplasm"/>
    <property type="evidence" value="ECO:0007669"/>
    <property type="project" value="TreeGrafter"/>
</dbReference>
<proteinExistence type="predicted"/>
<feature type="compositionally biased region" description="Acidic residues" evidence="1">
    <location>
        <begin position="855"/>
        <end position="869"/>
    </location>
</feature>
<feature type="compositionally biased region" description="Acidic residues" evidence="1">
    <location>
        <begin position="826"/>
        <end position="839"/>
    </location>
</feature>
<reference evidence="3" key="1">
    <citation type="journal article" date="2014" name="Genome Biol. Evol.">
        <title>Pangenome evidence for extensive interdomain horizontal transfer affecting lineage core and shell genes in uncultured planktonic thaumarchaeota and euryarchaeota.</title>
        <authorList>
            <person name="Deschamps P."/>
            <person name="Zivanovic Y."/>
            <person name="Moreira D."/>
            <person name="Rodriguez-Valera F."/>
            <person name="Lopez-Garcia P."/>
        </authorList>
    </citation>
    <scope>NUCLEOTIDE SEQUENCE</scope>
</reference>
<feature type="compositionally biased region" description="Acidic residues" evidence="1">
    <location>
        <begin position="897"/>
        <end position="916"/>
    </location>
</feature>
<name>A0A075FM07_9EURY</name>
<feature type="compositionally biased region" description="Acidic residues" evidence="1">
    <location>
        <begin position="26"/>
        <end position="50"/>
    </location>
</feature>
<evidence type="ECO:0000259" key="2">
    <source>
        <dbReference type="Pfam" id="PF01345"/>
    </source>
</evidence>
<dbReference type="PANTHER" id="PTHR23330:SF9">
    <property type="entry name" value="PROLINE-RICH PROTEIN 11"/>
    <property type="match status" value="1"/>
</dbReference>
<dbReference type="EMBL" id="KF900364">
    <property type="protein sequence ID" value="AIE92414.1"/>
    <property type="molecule type" value="Genomic_DNA"/>
</dbReference>
<feature type="compositionally biased region" description="Pro residues" evidence="1">
    <location>
        <begin position="55"/>
        <end position="81"/>
    </location>
</feature>
<feature type="region of interest" description="Disordered" evidence="1">
    <location>
        <begin position="165"/>
        <end position="191"/>
    </location>
</feature>
<dbReference type="InterPro" id="IPR001434">
    <property type="entry name" value="OmcB-like_DUF11"/>
</dbReference>
<feature type="compositionally biased region" description="Pro residues" evidence="1">
    <location>
        <begin position="1"/>
        <end position="23"/>
    </location>
</feature>
<feature type="region of interest" description="Disordered" evidence="1">
    <location>
        <begin position="823"/>
        <end position="927"/>
    </location>
</feature>
<dbReference type="AlphaFoldDB" id="A0A075FM07"/>
<dbReference type="Pfam" id="PF01345">
    <property type="entry name" value="DUF11"/>
    <property type="match status" value="1"/>
</dbReference>
<organism evidence="3">
    <name type="scientific">uncultured marine group II/III euryarchaeote AD1000_22_E05</name>
    <dbReference type="NCBI Taxonomy" id="1457737"/>
    <lineage>
        <taxon>Archaea</taxon>
        <taxon>Methanobacteriati</taxon>
        <taxon>Methanobacteriota</taxon>
        <taxon>environmental samples</taxon>
    </lineage>
</organism>
<evidence type="ECO:0000256" key="1">
    <source>
        <dbReference type="SAM" id="MobiDB-lite"/>
    </source>
</evidence>
<dbReference type="PANTHER" id="PTHR23330">
    <property type="entry name" value="P300 TRANSCRIPTIONAL COFACTOR JMY-RELATED"/>
    <property type="match status" value="1"/>
</dbReference>
<feature type="domain" description="DUF11" evidence="2">
    <location>
        <begin position="337"/>
        <end position="434"/>
    </location>
</feature>
<feature type="compositionally biased region" description="Pro residues" evidence="1">
    <location>
        <begin position="88"/>
        <end position="104"/>
    </location>
</feature>